<dbReference type="AlphaFoldDB" id="A0AAD9FLF9"/>
<proteinExistence type="predicted"/>
<evidence type="ECO:0000313" key="1">
    <source>
        <dbReference type="EMBL" id="KAK1920699.1"/>
    </source>
</evidence>
<evidence type="ECO:0000313" key="2">
    <source>
        <dbReference type="Proteomes" id="UP001182556"/>
    </source>
</evidence>
<comment type="caution">
    <text evidence="1">The sequence shown here is derived from an EMBL/GenBank/DDBJ whole genome shotgun (WGS) entry which is preliminary data.</text>
</comment>
<sequence>MIVDTIREGLIGCLLRYQLGDGRVWRTVSTSDRDILESWRYLVLETYEPTRWLDSRHSISPPITTLPQQAYCIGMHTVALYACTGHPRPGVSGVSDTTYPRCALPIEVVFVSLYACYTARHWANSTDCFSPRSPYCRAPNAIHQSLIFAVRPFFV</sequence>
<dbReference type="Proteomes" id="UP001182556">
    <property type="component" value="Unassembled WGS sequence"/>
</dbReference>
<keyword evidence="2" id="KW-1185">Reference proteome</keyword>
<reference evidence="1" key="1">
    <citation type="submission" date="2023-02" db="EMBL/GenBank/DDBJ databases">
        <title>Identification and recombinant expression of a fungal hydrolase from Papiliotrema laurentii that hydrolyzes apple cutin and clears colloidal polyester polyurethane.</title>
        <authorList>
            <consortium name="DOE Joint Genome Institute"/>
            <person name="Roman V.A."/>
            <person name="Bojanowski C."/>
            <person name="Crable B.R."/>
            <person name="Wagner D.N."/>
            <person name="Hung C.S."/>
            <person name="Nadeau L.J."/>
            <person name="Schratz L."/>
            <person name="Haridas S."/>
            <person name="Pangilinan J."/>
            <person name="Lipzen A."/>
            <person name="Na H."/>
            <person name="Yan M."/>
            <person name="Ng V."/>
            <person name="Grigoriev I.V."/>
            <person name="Spatafora J.W."/>
            <person name="Barlow D."/>
            <person name="Biffinger J."/>
            <person name="Kelley-Loughnane N."/>
            <person name="Varaljay V.A."/>
            <person name="Crookes-Goodson W.J."/>
        </authorList>
    </citation>
    <scope>NUCLEOTIDE SEQUENCE</scope>
    <source>
        <strain evidence="1">5307AH</strain>
    </source>
</reference>
<protein>
    <submittedName>
        <fullName evidence="1">Uncharacterized protein</fullName>
    </submittedName>
</protein>
<gene>
    <name evidence="1" type="ORF">DB88DRAFT_126350</name>
</gene>
<organism evidence="1 2">
    <name type="scientific">Papiliotrema laurentii</name>
    <name type="common">Cryptococcus laurentii</name>
    <dbReference type="NCBI Taxonomy" id="5418"/>
    <lineage>
        <taxon>Eukaryota</taxon>
        <taxon>Fungi</taxon>
        <taxon>Dikarya</taxon>
        <taxon>Basidiomycota</taxon>
        <taxon>Agaricomycotina</taxon>
        <taxon>Tremellomycetes</taxon>
        <taxon>Tremellales</taxon>
        <taxon>Rhynchogastremaceae</taxon>
        <taxon>Papiliotrema</taxon>
    </lineage>
</organism>
<name>A0AAD9FLF9_PAPLA</name>
<accession>A0AAD9FLF9</accession>
<dbReference type="EMBL" id="JAODAN010000013">
    <property type="protein sequence ID" value="KAK1920699.1"/>
    <property type="molecule type" value="Genomic_DNA"/>
</dbReference>